<gene>
    <name evidence="2" type="ORF">H6G03_30755</name>
</gene>
<sequence>MRVFVLDKNLQPLDPCHSARARELLKKGRAKVFRRYPFTIVLQDRTVEDSVTHSHRIKIDPGSKVTGIAVVQEETGRVTNALEITHRGQQIKNALLSRRALRRGRRNRKTRYRQPRFLNRTRKKGWLPPSLESRVINIETWVRRLRKLCPITVISQELVKFDTHKLQNPEIDSIEYQRGDLFGFEVKEYLLHKWGRNCVYCGAENIPLEVEHIYPKSKGGSNRISNLTLACRKCNQAKGDRPIEQFLKKKPELLRKILAQAKAPLKDAAAVNSTRWELFRRLQNTGLLVETGTGGTTKFNRKIREIEKSHWADAACVGQSTPEKLLLKGVKPFLVIAKGHGTRQICNTNKHGFPISHAERGKYFIGFQTGDLVKACIPNGKFAGNYMGRIAIRFRPSFRLSIKGKCFDVNPKYLTAIHKADGYEYEFSQ</sequence>
<dbReference type="InterPro" id="IPR052892">
    <property type="entry name" value="NA-targeting_endonuclease"/>
</dbReference>
<dbReference type="Gene3D" id="1.10.30.50">
    <property type="match status" value="1"/>
</dbReference>
<dbReference type="InterPro" id="IPR025938">
    <property type="entry name" value="RRXRR_dom"/>
</dbReference>
<evidence type="ECO:0000313" key="3">
    <source>
        <dbReference type="Proteomes" id="UP000641646"/>
    </source>
</evidence>
<dbReference type="Proteomes" id="UP000641646">
    <property type="component" value="Unassembled WGS sequence"/>
</dbReference>
<name>A0A926ZKI4_9CYAN</name>
<dbReference type="EMBL" id="JACJPW010000120">
    <property type="protein sequence ID" value="MBD2185407.1"/>
    <property type="molecule type" value="Genomic_DNA"/>
</dbReference>
<keyword evidence="2" id="KW-0378">Hydrolase</keyword>
<dbReference type="Pfam" id="PF01844">
    <property type="entry name" value="HNH"/>
    <property type="match status" value="1"/>
</dbReference>
<dbReference type="Pfam" id="PF14239">
    <property type="entry name" value="RRXRR"/>
    <property type="match status" value="1"/>
</dbReference>
<accession>A0A926ZKI4</accession>
<dbReference type="NCBIfam" id="NF040563">
    <property type="entry name" value="guided_IscB"/>
    <property type="match status" value="1"/>
</dbReference>
<dbReference type="AlphaFoldDB" id="A0A926ZKI4"/>
<dbReference type="SMART" id="SM00507">
    <property type="entry name" value="HNHc"/>
    <property type="match status" value="1"/>
</dbReference>
<feature type="domain" description="HNH nuclease" evidence="1">
    <location>
        <begin position="185"/>
        <end position="236"/>
    </location>
</feature>
<comment type="caution">
    <text evidence="2">The sequence shown here is derived from an EMBL/GenBank/DDBJ whole genome shotgun (WGS) entry which is preliminary data.</text>
</comment>
<evidence type="ECO:0000313" key="2">
    <source>
        <dbReference type="EMBL" id="MBD2185407.1"/>
    </source>
</evidence>
<dbReference type="InterPro" id="IPR047693">
    <property type="entry name" value="RNA-guided_IscB-like"/>
</dbReference>
<proteinExistence type="predicted"/>
<protein>
    <submittedName>
        <fullName evidence="2">HNH endonuclease</fullName>
    </submittedName>
</protein>
<dbReference type="InterPro" id="IPR002711">
    <property type="entry name" value="HNH"/>
</dbReference>
<dbReference type="GO" id="GO:0004519">
    <property type="term" value="F:endonuclease activity"/>
    <property type="evidence" value="ECO:0007669"/>
    <property type="project" value="UniProtKB-KW"/>
</dbReference>
<reference evidence="2" key="2">
    <citation type="submission" date="2020-08" db="EMBL/GenBank/DDBJ databases">
        <authorList>
            <person name="Chen M."/>
            <person name="Teng W."/>
            <person name="Zhao L."/>
            <person name="Hu C."/>
            <person name="Zhou Y."/>
            <person name="Han B."/>
            <person name="Song L."/>
            <person name="Shu W."/>
        </authorList>
    </citation>
    <scope>NUCLEOTIDE SEQUENCE</scope>
    <source>
        <strain evidence="2">FACHB-1375</strain>
    </source>
</reference>
<keyword evidence="2" id="KW-0255">Endonuclease</keyword>
<organism evidence="2 3">
    <name type="scientific">Aerosakkonema funiforme FACHB-1375</name>
    <dbReference type="NCBI Taxonomy" id="2949571"/>
    <lineage>
        <taxon>Bacteria</taxon>
        <taxon>Bacillati</taxon>
        <taxon>Cyanobacteriota</taxon>
        <taxon>Cyanophyceae</taxon>
        <taxon>Oscillatoriophycideae</taxon>
        <taxon>Aerosakkonematales</taxon>
        <taxon>Aerosakkonemataceae</taxon>
        <taxon>Aerosakkonema</taxon>
    </lineage>
</organism>
<reference evidence="2" key="1">
    <citation type="journal article" date="2015" name="ISME J.">
        <title>Draft Genome Sequence of Streptomyces incarnatus NRRL8089, which Produces the Nucleoside Antibiotic Sinefungin.</title>
        <authorList>
            <person name="Oshima K."/>
            <person name="Hattori M."/>
            <person name="Shimizu H."/>
            <person name="Fukuda K."/>
            <person name="Nemoto M."/>
            <person name="Inagaki K."/>
            <person name="Tamura T."/>
        </authorList>
    </citation>
    <scope>NUCLEOTIDE SEQUENCE</scope>
    <source>
        <strain evidence="2">FACHB-1375</strain>
    </source>
</reference>
<dbReference type="RefSeq" id="WP_190473682.1">
    <property type="nucleotide sequence ID" value="NZ_JACJPW010000120.1"/>
</dbReference>
<dbReference type="InterPro" id="IPR003615">
    <property type="entry name" value="HNH_nuc"/>
</dbReference>
<dbReference type="CDD" id="cd00085">
    <property type="entry name" value="HNHc"/>
    <property type="match status" value="1"/>
</dbReference>
<keyword evidence="2" id="KW-0540">Nuclease</keyword>
<evidence type="ECO:0000259" key="1">
    <source>
        <dbReference type="SMART" id="SM00507"/>
    </source>
</evidence>
<keyword evidence="3" id="KW-1185">Reference proteome</keyword>
<dbReference type="PANTHER" id="PTHR33877">
    <property type="entry name" value="SLL1193 PROTEIN"/>
    <property type="match status" value="1"/>
</dbReference>
<dbReference type="PANTHER" id="PTHR33877:SF2">
    <property type="entry name" value="OS07G0170200 PROTEIN"/>
    <property type="match status" value="1"/>
</dbReference>